<accession>A0A811P584</accession>
<reference evidence="1" key="1">
    <citation type="submission" date="2020-10" db="EMBL/GenBank/DDBJ databases">
        <authorList>
            <person name="Han B."/>
            <person name="Lu T."/>
            <person name="Zhao Q."/>
            <person name="Huang X."/>
            <person name="Zhao Y."/>
        </authorList>
    </citation>
    <scope>NUCLEOTIDE SEQUENCE</scope>
</reference>
<name>A0A811P584_9POAL</name>
<organism evidence="1 2">
    <name type="scientific">Miscanthus lutarioriparius</name>
    <dbReference type="NCBI Taxonomy" id="422564"/>
    <lineage>
        <taxon>Eukaryota</taxon>
        <taxon>Viridiplantae</taxon>
        <taxon>Streptophyta</taxon>
        <taxon>Embryophyta</taxon>
        <taxon>Tracheophyta</taxon>
        <taxon>Spermatophyta</taxon>
        <taxon>Magnoliopsida</taxon>
        <taxon>Liliopsida</taxon>
        <taxon>Poales</taxon>
        <taxon>Poaceae</taxon>
        <taxon>PACMAD clade</taxon>
        <taxon>Panicoideae</taxon>
        <taxon>Andropogonodae</taxon>
        <taxon>Andropogoneae</taxon>
        <taxon>Saccharinae</taxon>
        <taxon>Miscanthus</taxon>
    </lineage>
</organism>
<dbReference type="AlphaFoldDB" id="A0A811P584"/>
<keyword evidence="2" id="KW-1185">Reference proteome</keyword>
<dbReference type="Proteomes" id="UP000604825">
    <property type="component" value="Unassembled WGS sequence"/>
</dbReference>
<gene>
    <name evidence="1" type="ORF">NCGR_LOCUS24126</name>
</gene>
<proteinExistence type="predicted"/>
<dbReference type="EMBL" id="CAJGYO010000006">
    <property type="protein sequence ID" value="CAD6236104.1"/>
    <property type="molecule type" value="Genomic_DNA"/>
</dbReference>
<evidence type="ECO:0000313" key="1">
    <source>
        <dbReference type="EMBL" id="CAD6236104.1"/>
    </source>
</evidence>
<sequence>MVEESVGVDWSGGVVRPTAVIVSEWTRSRPRSTSARRCSTPLGSAVVAPSAPRQITVLCARPASRNLSSSNNPLIQVASSGDGGNTTCCCRGGQGTTVQEAEVLQAPPTR</sequence>
<protein>
    <submittedName>
        <fullName evidence="1">Uncharacterized protein</fullName>
    </submittedName>
</protein>
<evidence type="ECO:0000313" key="2">
    <source>
        <dbReference type="Proteomes" id="UP000604825"/>
    </source>
</evidence>
<comment type="caution">
    <text evidence="1">The sequence shown here is derived from an EMBL/GenBank/DDBJ whole genome shotgun (WGS) entry which is preliminary data.</text>
</comment>